<evidence type="ECO:0000256" key="3">
    <source>
        <dbReference type="RuleBase" id="RU000363"/>
    </source>
</evidence>
<dbReference type="AlphaFoldDB" id="A0A2A6RL36"/>
<sequence length="260" mass="27798">MDPKNRVTIITGASAGIGAATARLFAEAEARLVLAARQREPLEALAAELPGALVVPTDVADPEACRQLVARAKQSFGRVDLLINNAGVGLAGPAAELRTEDVQQALAVDLFGPLWLMQAVVPLMRAQGLGQIINVSSVLAAQPLPYLGAYAGAKAALERVSEALRMELRGTGVEVSVVRPGTTRTNFSAHRLGIGRERRSRFAPAGVTPETVARTILYVARHEPRCAYVTRGDRLGVFLATLFPGLLERLLARAIRWEQP</sequence>
<dbReference type="Gene3D" id="3.40.50.720">
    <property type="entry name" value="NAD(P)-binding Rossmann-like Domain"/>
    <property type="match status" value="1"/>
</dbReference>
<evidence type="ECO:0000259" key="4">
    <source>
        <dbReference type="SMART" id="SM00822"/>
    </source>
</evidence>
<dbReference type="PANTHER" id="PTHR44196:SF1">
    <property type="entry name" value="DEHYDROGENASE_REDUCTASE SDR FAMILY MEMBER 7B"/>
    <property type="match status" value="1"/>
</dbReference>
<evidence type="ECO:0000313" key="6">
    <source>
        <dbReference type="Proteomes" id="UP000220527"/>
    </source>
</evidence>
<proteinExistence type="inferred from homology"/>
<dbReference type="SUPFAM" id="SSF51735">
    <property type="entry name" value="NAD(P)-binding Rossmann-fold domains"/>
    <property type="match status" value="1"/>
</dbReference>
<dbReference type="InterPro" id="IPR020904">
    <property type="entry name" value="Sc_DH/Rdtase_CS"/>
</dbReference>
<dbReference type="Proteomes" id="UP000220527">
    <property type="component" value="Unassembled WGS sequence"/>
</dbReference>
<evidence type="ECO:0000256" key="2">
    <source>
        <dbReference type="ARBA" id="ARBA00023002"/>
    </source>
</evidence>
<gene>
    <name evidence="5" type="ORF">CJ255_07695</name>
</gene>
<dbReference type="SMART" id="SM00822">
    <property type="entry name" value="PKS_KR"/>
    <property type="match status" value="1"/>
</dbReference>
<evidence type="ECO:0000256" key="1">
    <source>
        <dbReference type="ARBA" id="ARBA00006484"/>
    </source>
</evidence>
<evidence type="ECO:0000313" key="5">
    <source>
        <dbReference type="EMBL" id="PDW03621.1"/>
    </source>
</evidence>
<dbReference type="Pfam" id="PF00106">
    <property type="entry name" value="adh_short"/>
    <property type="match status" value="1"/>
</dbReference>
<keyword evidence="6" id="KW-1185">Reference proteome</keyword>
<dbReference type="RefSeq" id="WP_097643504.1">
    <property type="nucleotide sequence ID" value="NZ_NQWI01000025.1"/>
</dbReference>
<dbReference type="PRINTS" id="PR00081">
    <property type="entry name" value="GDHRDH"/>
</dbReference>
<dbReference type="InterPro" id="IPR036291">
    <property type="entry name" value="NAD(P)-bd_dom_sf"/>
</dbReference>
<dbReference type="EMBL" id="NQWI01000025">
    <property type="protein sequence ID" value="PDW03621.1"/>
    <property type="molecule type" value="Genomic_DNA"/>
</dbReference>
<keyword evidence="2" id="KW-0560">Oxidoreductase</keyword>
<dbReference type="InterPro" id="IPR002347">
    <property type="entry name" value="SDR_fam"/>
</dbReference>
<dbReference type="PANTHER" id="PTHR44196">
    <property type="entry name" value="DEHYDROGENASE/REDUCTASE SDR FAMILY MEMBER 7B"/>
    <property type="match status" value="1"/>
</dbReference>
<organism evidence="5 6">
    <name type="scientific">Candidatus Viridilinea mediisalina</name>
    <dbReference type="NCBI Taxonomy" id="2024553"/>
    <lineage>
        <taxon>Bacteria</taxon>
        <taxon>Bacillati</taxon>
        <taxon>Chloroflexota</taxon>
        <taxon>Chloroflexia</taxon>
        <taxon>Chloroflexales</taxon>
        <taxon>Chloroflexineae</taxon>
        <taxon>Oscillochloridaceae</taxon>
        <taxon>Candidatus Viridilinea</taxon>
    </lineage>
</organism>
<protein>
    <submittedName>
        <fullName evidence="5">Short-chain dehydrogenase</fullName>
    </submittedName>
</protein>
<name>A0A2A6RL36_9CHLR</name>
<accession>A0A2A6RL36</accession>
<feature type="domain" description="Ketoreductase" evidence="4">
    <location>
        <begin position="6"/>
        <end position="183"/>
    </location>
</feature>
<dbReference type="GO" id="GO:0016020">
    <property type="term" value="C:membrane"/>
    <property type="evidence" value="ECO:0007669"/>
    <property type="project" value="TreeGrafter"/>
</dbReference>
<dbReference type="PROSITE" id="PS00061">
    <property type="entry name" value="ADH_SHORT"/>
    <property type="match status" value="1"/>
</dbReference>
<comment type="similarity">
    <text evidence="1 3">Belongs to the short-chain dehydrogenases/reductases (SDR) family.</text>
</comment>
<comment type="caution">
    <text evidence="5">The sequence shown here is derived from an EMBL/GenBank/DDBJ whole genome shotgun (WGS) entry which is preliminary data.</text>
</comment>
<dbReference type="GO" id="GO:0016491">
    <property type="term" value="F:oxidoreductase activity"/>
    <property type="evidence" value="ECO:0007669"/>
    <property type="project" value="UniProtKB-KW"/>
</dbReference>
<dbReference type="OrthoDB" id="9792003at2"/>
<reference evidence="6" key="1">
    <citation type="submission" date="2017-08" db="EMBL/GenBank/DDBJ databases">
        <authorList>
            <person name="Grouzdev D.S."/>
            <person name="Gaisin V.A."/>
            <person name="Rysina M.S."/>
            <person name="Gorlenko V.M."/>
        </authorList>
    </citation>
    <scope>NUCLEOTIDE SEQUENCE [LARGE SCALE GENOMIC DNA]</scope>
    <source>
        <strain evidence="6">Kir15-3F</strain>
    </source>
</reference>
<dbReference type="InterPro" id="IPR057326">
    <property type="entry name" value="KR_dom"/>
</dbReference>
<dbReference type="PRINTS" id="PR00080">
    <property type="entry name" value="SDRFAMILY"/>
</dbReference>